<keyword evidence="3" id="KW-1185">Reference proteome</keyword>
<evidence type="ECO:0000313" key="3">
    <source>
        <dbReference type="Proteomes" id="UP001075354"/>
    </source>
</evidence>
<keyword evidence="1" id="KW-0472">Membrane</keyword>
<organism evidence="2 3">
    <name type="scientific">Megalurothrips usitatus</name>
    <name type="common">bean blossom thrips</name>
    <dbReference type="NCBI Taxonomy" id="439358"/>
    <lineage>
        <taxon>Eukaryota</taxon>
        <taxon>Metazoa</taxon>
        <taxon>Ecdysozoa</taxon>
        <taxon>Arthropoda</taxon>
        <taxon>Hexapoda</taxon>
        <taxon>Insecta</taxon>
        <taxon>Pterygota</taxon>
        <taxon>Neoptera</taxon>
        <taxon>Paraneoptera</taxon>
        <taxon>Thysanoptera</taxon>
        <taxon>Terebrantia</taxon>
        <taxon>Thripoidea</taxon>
        <taxon>Thripidae</taxon>
        <taxon>Megalurothrips</taxon>
    </lineage>
</organism>
<comment type="caution">
    <text evidence="2">The sequence shown here is derived from an EMBL/GenBank/DDBJ whole genome shotgun (WGS) entry which is preliminary data.</text>
</comment>
<reference evidence="2" key="1">
    <citation type="submission" date="2022-12" db="EMBL/GenBank/DDBJ databases">
        <title>Chromosome-level genome assembly of the bean flower thrips Megalurothrips usitatus.</title>
        <authorList>
            <person name="Ma L."/>
            <person name="Liu Q."/>
            <person name="Li H."/>
            <person name="Cai W."/>
        </authorList>
    </citation>
    <scope>NUCLEOTIDE SEQUENCE</scope>
    <source>
        <strain evidence="2">Cailab_2022a</strain>
    </source>
</reference>
<feature type="transmembrane region" description="Helical" evidence="1">
    <location>
        <begin position="21"/>
        <end position="43"/>
    </location>
</feature>
<evidence type="ECO:0000313" key="2">
    <source>
        <dbReference type="EMBL" id="KAJ1524820.1"/>
    </source>
</evidence>
<protein>
    <submittedName>
        <fullName evidence="2">Uncharacterized protein</fullName>
    </submittedName>
</protein>
<dbReference type="AlphaFoldDB" id="A0AAV7XFH0"/>
<proteinExistence type="predicted"/>
<keyword evidence="1" id="KW-0812">Transmembrane</keyword>
<name>A0AAV7XFH0_9NEOP</name>
<dbReference type="Proteomes" id="UP001075354">
    <property type="component" value="Chromosome 8"/>
</dbReference>
<gene>
    <name evidence="2" type="ORF">ONE63_009690</name>
</gene>
<keyword evidence="1" id="KW-1133">Transmembrane helix</keyword>
<accession>A0AAV7XFH0</accession>
<dbReference type="EMBL" id="JAPTSV010000008">
    <property type="protein sequence ID" value="KAJ1524820.1"/>
    <property type="molecule type" value="Genomic_DNA"/>
</dbReference>
<sequence>MNSMWKDISKKPEEPLESKKGAYIPSWIQLIGLSGGLALMTTVTHLKHLGKL</sequence>
<evidence type="ECO:0000256" key="1">
    <source>
        <dbReference type="SAM" id="Phobius"/>
    </source>
</evidence>